<reference evidence="2" key="1">
    <citation type="submission" date="2018-02" db="EMBL/GenBank/DDBJ databases">
        <title>Rhizophora mucronata_Transcriptome.</title>
        <authorList>
            <person name="Meera S.P."/>
            <person name="Sreeshan A."/>
            <person name="Augustine A."/>
        </authorList>
    </citation>
    <scope>NUCLEOTIDE SEQUENCE</scope>
    <source>
        <tissue evidence="2">Leaf</tissue>
    </source>
</reference>
<name>A0A2P2N8A4_RHIMU</name>
<protein>
    <submittedName>
        <fullName evidence="2">Uncharacterized protein</fullName>
    </submittedName>
</protein>
<sequence length="28" mass="3285">MEILQMPLDQPEQETGSQRTVLPHHLQK</sequence>
<evidence type="ECO:0000313" key="2">
    <source>
        <dbReference type="EMBL" id="MBX38714.1"/>
    </source>
</evidence>
<proteinExistence type="predicted"/>
<dbReference type="AlphaFoldDB" id="A0A2P2N8A4"/>
<accession>A0A2P2N8A4</accession>
<feature type="region of interest" description="Disordered" evidence="1">
    <location>
        <begin position="1"/>
        <end position="28"/>
    </location>
</feature>
<evidence type="ECO:0000256" key="1">
    <source>
        <dbReference type="SAM" id="MobiDB-lite"/>
    </source>
</evidence>
<organism evidence="2">
    <name type="scientific">Rhizophora mucronata</name>
    <name type="common">Asiatic mangrove</name>
    <dbReference type="NCBI Taxonomy" id="61149"/>
    <lineage>
        <taxon>Eukaryota</taxon>
        <taxon>Viridiplantae</taxon>
        <taxon>Streptophyta</taxon>
        <taxon>Embryophyta</taxon>
        <taxon>Tracheophyta</taxon>
        <taxon>Spermatophyta</taxon>
        <taxon>Magnoliopsida</taxon>
        <taxon>eudicotyledons</taxon>
        <taxon>Gunneridae</taxon>
        <taxon>Pentapetalae</taxon>
        <taxon>rosids</taxon>
        <taxon>fabids</taxon>
        <taxon>Malpighiales</taxon>
        <taxon>Rhizophoraceae</taxon>
        <taxon>Rhizophora</taxon>
    </lineage>
</organism>
<dbReference type="EMBL" id="GGEC01058230">
    <property type="protein sequence ID" value="MBX38714.1"/>
    <property type="molecule type" value="Transcribed_RNA"/>
</dbReference>